<proteinExistence type="predicted"/>
<evidence type="ECO:0000259" key="1">
    <source>
        <dbReference type="Pfam" id="PF00403"/>
    </source>
</evidence>
<dbReference type="EMBL" id="MQUA01000013">
    <property type="protein sequence ID" value="PQB08372.1"/>
    <property type="molecule type" value="Genomic_DNA"/>
</dbReference>
<dbReference type="InterPro" id="IPR036163">
    <property type="entry name" value="HMA_dom_sf"/>
</dbReference>
<dbReference type="Pfam" id="PF00403">
    <property type="entry name" value="HMA"/>
    <property type="match status" value="1"/>
</dbReference>
<dbReference type="Gene3D" id="3.30.70.100">
    <property type="match status" value="1"/>
</dbReference>
<comment type="caution">
    <text evidence="2">The sequence shown here is derived from an EMBL/GenBank/DDBJ whole genome shotgun (WGS) entry which is preliminary data.</text>
</comment>
<reference evidence="2 3" key="1">
    <citation type="submission" date="2016-11" db="EMBL/GenBank/DDBJ databases">
        <title>Trade-off between light-utilization and light-protection in marine flavobacteria.</title>
        <authorList>
            <person name="Kumagai Y."/>
        </authorList>
    </citation>
    <scope>NUCLEOTIDE SEQUENCE [LARGE SCALE GENOMIC DNA]</scope>
    <source>
        <strain evidence="2 3">ATCC 700397</strain>
    </source>
</reference>
<dbReference type="SUPFAM" id="SSF55008">
    <property type="entry name" value="HMA, heavy metal-associated domain"/>
    <property type="match status" value="1"/>
</dbReference>
<dbReference type="InterPro" id="IPR006121">
    <property type="entry name" value="HMA_dom"/>
</dbReference>
<evidence type="ECO:0000313" key="3">
    <source>
        <dbReference type="Proteomes" id="UP000239522"/>
    </source>
</evidence>
<keyword evidence="3" id="KW-1185">Reference proteome</keyword>
<accession>A0A2S7L0D4</accession>
<evidence type="ECO:0000313" key="2">
    <source>
        <dbReference type="EMBL" id="PQB08372.1"/>
    </source>
</evidence>
<dbReference type="GO" id="GO:0046872">
    <property type="term" value="F:metal ion binding"/>
    <property type="evidence" value="ECO:0007669"/>
    <property type="project" value="InterPro"/>
</dbReference>
<gene>
    <name evidence="2" type="ORF">BST83_15480</name>
</gene>
<dbReference type="Proteomes" id="UP000239522">
    <property type="component" value="Unassembled WGS sequence"/>
</dbReference>
<protein>
    <recommendedName>
        <fullName evidence="1">HMA domain-containing protein</fullName>
    </recommendedName>
</protein>
<feature type="domain" description="HMA" evidence="1">
    <location>
        <begin position="21"/>
        <end position="75"/>
    </location>
</feature>
<name>A0A2S7L0D4_9FLAO</name>
<organism evidence="2 3">
    <name type="scientific">Polaribacter filamentus</name>
    <dbReference type="NCBI Taxonomy" id="53483"/>
    <lineage>
        <taxon>Bacteria</taxon>
        <taxon>Pseudomonadati</taxon>
        <taxon>Bacteroidota</taxon>
        <taxon>Flavobacteriia</taxon>
        <taxon>Flavobacteriales</taxon>
        <taxon>Flavobacteriaceae</taxon>
    </lineage>
</organism>
<dbReference type="AlphaFoldDB" id="A0A2S7L0D4"/>
<dbReference type="CDD" id="cd00371">
    <property type="entry name" value="HMA"/>
    <property type="match status" value="1"/>
</dbReference>
<dbReference type="RefSeq" id="WP_104810573.1">
    <property type="nucleotide sequence ID" value="NZ_MQUA01000013.1"/>
</dbReference>
<sequence>MFWADITSGNKKIKKITTIYIQIENLKCAGCAAMIKKGLLSLENIGGVGIDIEKSIVPFTSIKDNSAEVKEKLSKQAIQKLASKKLFYIIFKAPRINLEF</sequence>